<organism evidence="3 4">
    <name type="scientific">Legionella geestiana</name>
    <dbReference type="NCBI Taxonomy" id="45065"/>
    <lineage>
        <taxon>Bacteria</taxon>
        <taxon>Pseudomonadati</taxon>
        <taxon>Pseudomonadota</taxon>
        <taxon>Gammaproteobacteria</taxon>
        <taxon>Legionellales</taxon>
        <taxon>Legionellaceae</taxon>
        <taxon>Legionella</taxon>
    </lineage>
</organism>
<dbReference type="GO" id="GO:0004386">
    <property type="term" value="F:helicase activity"/>
    <property type="evidence" value="ECO:0007669"/>
    <property type="project" value="UniProtKB-KW"/>
</dbReference>
<proteinExistence type="predicted"/>
<dbReference type="Gene3D" id="1.10.3210.40">
    <property type="match status" value="1"/>
</dbReference>
<dbReference type="InterPro" id="IPR022391">
    <property type="entry name" value="ICE_relaxase_PFGI-1"/>
</dbReference>
<dbReference type="Pfam" id="PF07515">
    <property type="entry name" value="TraI_2_C"/>
    <property type="match status" value="1"/>
</dbReference>
<dbReference type="InterPro" id="IPR011093">
    <property type="entry name" value="TraI_2_C"/>
</dbReference>
<comment type="caution">
    <text evidence="3">The sequence shown here is derived from an EMBL/GenBank/DDBJ whole genome shotgun (WGS) entry which is preliminary data.</text>
</comment>
<dbReference type="NCBIfam" id="TIGR03760">
    <property type="entry name" value="ICE_TraI_Pfluor"/>
    <property type="match status" value="1"/>
</dbReference>
<name>A0A0W0UAF1_9GAMM</name>
<accession>A0A0W0UAF1</accession>
<evidence type="ECO:0000259" key="1">
    <source>
        <dbReference type="Pfam" id="PF07514"/>
    </source>
</evidence>
<keyword evidence="3" id="KW-0378">Hydrolase</keyword>
<evidence type="ECO:0000313" key="4">
    <source>
        <dbReference type="Proteomes" id="UP000054785"/>
    </source>
</evidence>
<evidence type="ECO:0000313" key="3">
    <source>
        <dbReference type="EMBL" id="KTD04489.1"/>
    </source>
</evidence>
<keyword evidence="3" id="KW-0547">Nucleotide-binding</keyword>
<dbReference type="STRING" id="45065.Lgee_0099"/>
<feature type="domain" description="Uncharacterised" evidence="1">
    <location>
        <begin position="25"/>
        <end position="243"/>
    </location>
</feature>
<dbReference type="Proteomes" id="UP000054785">
    <property type="component" value="Unassembled WGS sequence"/>
</dbReference>
<dbReference type="Pfam" id="PF07514">
    <property type="entry name" value="TraI_2"/>
    <property type="match status" value="1"/>
</dbReference>
<dbReference type="OrthoDB" id="5643657at2"/>
<dbReference type="AlphaFoldDB" id="A0A0W0UAF1"/>
<sequence>MFQRYGKKSGQGLASTPQELTRIVPVEQLLGDERRRVTLQNIRRQVSLASARYDSLCFSLLHTFSGYCQQFPETDNSYYAYPGGMLDRALNRTEAALELFRTVIISGEDTLLSEDQMLWQYALFSAALLKGISKLKLHLKVNLFDAAGQPLKLWNPLLESLSAVGSQYSYAWEKGAEPELSHRLNILMARQLMPASGFAWIASHPQVLAVWLALLSDDTRSAGTLGALLVRADALSLRRALMGLIADGRERGTRAARMSTFVDVPEGGRLSREQETGVVFLQWLAEVMANGQLQLNKPPLMMVLAGMMLLPEAFQLFVRQHPEYKNWLAVQKGLLSLGIHRVAVDGGFESRYEQANTQQIHTGIVLDDYALALPESVLVHNLYTGSESRMSALEVINLTESGAQALLVQQSMQKSQLLQQLNPQGEWKTQEMPAGFLQKPGSVRGG</sequence>
<protein>
    <submittedName>
        <fullName evidence="3">Putative helicase/relaxase</fullName>
    </submittedName>
</protein>
<dbReference type="EMBL" id="LNYC01000003">
    <property type="protein sequence ID" value="KTD04489.1"/>
    <property type="molecule type" value="Genomic_DNA"/>
</dbReference>
<keyword evidence="4" id="KW-1185">Reference proteome</keyword>
<dbReference type="InterPro" id="IPR036390">
    <property type="entry name" value="WH_DNA-bd_sf"/>
</dbReference>
<reference evidence="3 4" key="1">
    <citation type="submission" date="2015-11" db="EMBL/GenBank/DDBJ databases">
        <title>Genomic analysis of 38 Legionella species identifies large and diverse effector repertoires.</title>
        <authorList>
            <person name="Burstein D."/>
            <person name="Amaro F."/>
            <person name="Zusman T."/>
            <person name="Lifshitz Z."/>
            <person name="Cohen O."/>
            <person name="Gilbert J.A."/>
            <person name="Pupko T."/>
            <person name="Shuman H.A."/>
            <person name="Segal G."/>
        </authorList>
    </citation>
    <scope>NUCLEOTIDE SEQUENCE [LARGE SCALE GENOMIC DNA]</scope>
    <source>
        <strain evidence="3 4">ATCC 49504</strain>
    </source>
</reference>
<dbReference type="PATRIC" id="fig|45065.4.peg.109"/>
<dbReference type="SUPFAM" id="SSF46785">
    <property type="entry name" value="Winged helix' DNA-binding domain"/>
    <property type="match status" value="1"/>
</dbReference>
<evidence type="ECO:0000259" key="2">
    <source>
        <dbReference type="Pfam" id="PF07515"/>
    </source>
</evidence>
<dbReference type="InterPro" id="IPR011119">
    <property type="entry name" value="Unchr_helicase_relaxase_TraI"/>
</dbReference>
<gene>
    <name evidence="3" type="ORF">Lgee_0099</name>
</gene>
<feature type="domain" description="Putative conjugal transfer nickase/helicase TraI C-terminal" evidence="2">
    <location>
        <begin position="276"/>
        <end position="383"/>
    </location>
</feature>
<dbReference type="RefSeq" id="WP_028386217.1">
    <property type="nucleotide sequence ID" value="NZ_CAAAHN010000012.1"/>
</dbReference>
<keyword evidence="3" id="KW-0347">Helicase</keyword>
<keyword evidence="3" id="KW-0067">ATP-binding</keyword>